<protein>
    <submittedName>
        <fullName evidence="7">NADH dehydrogenase</fullName>
    </submittedName>
</protein>
<dbReference type="Gene3D" id="3.50.50.100">
    <property type="match status" value="1"/>
</dbReference>
<dbReference type="PRINTS" id="PR00368">
    <property type="entry name" value="FADPNR"/>
</dbReference>
<evidence type="ECO:0000313" key="8">
    <source>
        <dbReference type="Proteomes" id="UP000198793"/>
    </source>
</evidence>
<proteinExistence type="inferred from homology"/>
<accession>A0A1H0D7F5</accession>
<evidence type="ECO:0000256" key="4">
    <source>
        <dbReference type="ARBA" id="ARBA00022827"/>
    </source>
</evidence>
<keyword evidence="5" id="KW-0560">Oxidoreductase</keyword>
<organism evidence="7 8">
    <name type="scientific">Aureimonas jatrophae</name>
    <dbReference type="NCBI Taxonomy" id="1166073"/>
    <lineage>
        <taxon>Bacteria</taxon>
        <taxon>Pseudomonadati</taxon>
        <taxon>Pseudomonadota</taxon>
        <taxon>Alphaproteobacteria</taxon>
        <taxon>Hyphomicrobiales</taxon>
        <taxon>Aurantimonadaceae</taxon>
        <taxon>Aureimonas</taxon>
    </lineage>
</organism>
<dbReference type="RefSeq" id="WP_244519447.1">
    <property type="nucleotide sequence ID" value="NZ_FNIT01000001.1"/>
</dbReference>
<evidence type="ECO:0000256" key="3">
    <source>
        <dbReference type="ARBA" id="ARBA00022630"/>
    </source>
</evidence>
<keyword evidence="8" id="KW-1185">Reference proteome</keyword>
<dbReference type="PRINTS" id="PR00411">
    <property type="entry name" value="PNDRDTASEI"/>
</dbReference>
<comment type="cofactor">
    <cofactor evidence="1">
        <name>FAD</name>
        <dbReference type="ChEBI" id="CHEBI:57692"/>
    </cofactor>
</comment>
<dbReference type="GO" id="GO:0003955">
    <property type="term" value="F:NAD(P)H dehydrogenase (quinone) activity"/>
    <property type="evidence" value="ECO:0007669"/>
    <property type="project" value="TreeGrafter"/>
</dbReference>
<reference evidence="7 8" key="1">
    <citation type="submission" date="2016-10" db="EMBL/GenBank/DDBJ databases">
        <authorList>
            <person name="de Groot N.N."/>
        </authorList>
    </citation>
    <scope>NUCLEOTIDE SEQUENCE [LARGE SCALE GENOMIC DNA]</scope>
    <source>
        <strain evidence="8">L7-484,KACC 16230,DSM 25025</strain>
    </source>
</reference>
<dbReference type="InterPro" id="IPR036188">
    <property type="entry name" value="FAD/NAD-bd_sf"/>
</dbReference>
<evidence type="ECO:0000313" key="7">
    <source>
        <dbReference type="EMBL" id="SDN65871.1"/>
    </source>
</evidence>
<dbReference type="SUPFAM" id="SSF51905">
    <property type="entry name" value="FAD/NAD(P)-binding domain"/>
    <property type="match status" value="1"/>
</dbReference>
<gene>
    <name evidence="7" type="ORF">SAMN05192530_101626</name>
</gene>
<sequence length="425" mass="45585">MAHRLLILGGGAGGLELASQFAGHGDIEVTLVDREATHVWKPRLHELAAGTVSTSLSEISFYRLGHLRQFRFEQGSVEALDPERRTVRLAALRDRAAGIEVPPREIGYDGCVVALGGVTADFGVEGVTENAVRLDGKEDADAFRERFVLAMIGARESGRPADVVIVGSGATGTELAAHLRNSERAFFDQNARERETKLLDITILEAGDELMPGASDELRRGLAARLRELDVKVVTNVRVSAVDRDEVRAGGERWPATLTVWAGGLTGSPVLGRLGPFQIDKRGRIVVDETLAAEGVPHVWAMGDATSLTPRGSDKPLPPTAQVASQQADYLAEVLPLTLKGEPVEPFRYRDRGKLVSLARAGAVGSLPVGRKNKLEIDGVAAVAAYNALQRQHQWRVLGPWRGTVAIAADMVSPAKGPALKLHGD</sequence>
<evidence type="ECO:0000256" key="5">
    <source>
        <dbReference type="ARBA" id="ARBA00023002"/>
    </source>
</evidence>
<keyword evidence="3" id="KW-0285">Flavoprotein</keyword>
<dbReference type="PANTHER" id="PTHR42913:SF3">
    <property type="entry name" value="64 KDA MITOCHONDRIAL NADH DEHYDROGENASE (EUROFUNG)"/>
    <property type="match status" value="1"/>
</dbReference>
<name>A0A1H0D7F5_9HYPH</name>
<keyword evidence="4" id="KW-0274">FAD</keyword>
<evidence type="ECO:0000259" key="6">
    <source>
        <dbReference type="Pfam" id="PF07992"/>
    </source>
</evidence>
<dbReference type="Pfam" id="PF07992">
    <property type="entry name" value="Pyr_redox_2"/>
    <property type="match status" value="1"/>
</dbReference>
<dbReference type="InterPro" id="IPR051169">
    <property type="entry name" value="NADH-Q_oxidoreductase"/>
</dbReference>
<dbReference type="Proteomes" id="UP000198793">
    <property type="component" value="Unassembled WGS sequence"/>
</dbReference>
<feature type="domain" description="FAD/NAD(P)-binding" evidence="6">
    <location>
        <begin position="4"/>
        <end position="328"/>
    </location>
</feature>
<dbReference type="EMBL" id="FNIT01000001">
    <property type="protein sequence ID" value="SDN65871.1"/>
    <property type="molecule type" value="Genomic_DNA"/>
</dbReference>
<evidence type="ECO:0000256" key="1">
    <source>
        <dbReference type="ARBA" id="ARBA00001974"/>
    </source>
</evidence>
<dbReference type="AlphaFoldDB" id="A0A1H0D7F5"/>
<comment type="similarity">
    <text evidence="2">Belongs to the NADH dehydrogenase family.</text>
</comment>
<dbReference type="PANTHER" id="PTHR42913">
    <property type="entry name" value="APOPTOSIS-INDUCING FACTOR 1"/>
    <property type="match status" value="1"/>
</dbReference>
<dbReference type="InterPro" id="IPR023753">
    <property type="entry name" value="FAD/NAD-binding_dom"/>
</dbReference>
<dbReference type="GO" id="GO:0019646">
    <property type="term" value="P:aerobic electron transport chain"/>
    <property type="evidence" value="ECO:0007669"/>
    <property type="project" value="TreeGrafter"/>
</dbReference>
<evidence type="ECO:0000256" key="2">
    <source>
        <dbReference type="ARBA" id="ARBA00005272"/>
    </source>
</evidence>
<dbReference type="STRING" id="1166073.SAMN05192530_101626"/>